<dbReference type="PANTHER" id="PTHR35807">
    <property type="entry name" value="TRANSCRIPTIONAL REGULATOR REDD-RELATED"/>
    <property type="match status" value="1"/>
</dbReference>
<feature type="region of interest" description="Disordered" evidence="3">
    <location>
        <begin position="328"/>
        <end position="353"/>
    </location>
</feature>
<evidence type="ECO:0000256" key="1">
    <source>
        <dbReference type="ARBA" id="ARBA00023015"/>
    </source>
</evidence>
<dbReference type="SUPFAM" id="SSF46894">
    <property type="entry name" value="C-terminal effector domain of the bipartite response regulators"/>
    <property type="match status" value="1"/>
</dbReference>
<evidence type="ECO:0000259" key="4">
    <source>
        <dbReference type="SMART" id="SM01043"/>
    </source>
</evidence>
<proteinExistence type="predicted"/>
<dbReference type="InterPro" id="IPR036388">
    <property type="entry name" value="WH-like_DNA-bd_sf"/>
</dbReference>
<dbReference type="Proteomes" id="UP001595715">
    <property type="component" value="Unassembled WGS sequence"/>
</dbReference>
<dbReference type="SUPFAM" id="SSF48452">
    <property type="entry name" value="TPR-like"/>
    <property type="match status" value="1"/>
</dbReference>
<dbReference type="InterPro" id="IPR051677">
    <property type="entry name" value="AfsR-DnrI-RedD_regulator"/>
</dbReference>
<reference evidence="6" key="1">
    <citation type="journal article" date="2019" name="Int. J. Syst. Evol. Microbiol.">
        <title>The Global Catalogue of Microorganisms (GCM) 10K type strain sequencing project: providing services to taxonomists for standard genome sequencing and annotation.</title>
        <authorList>
            <consortium name="The Broad Institute Genomics Platform"/>
            <consortium name="The Broad Institute Genome Sequencing Center for Infectious Disease"/>
            <person name="Wu L."/>
            <person name="Ma J."/>
        </authorList>
    </citation>
    <scope>NUCLEOTIDE SEQUENCE [LARGE SCALE GENOMIC DNA]</scope>
    <source>
        <strain evidence="6">IBRC-M 10987</strain>
    </source>
</reference>
<evidence type="ECO:0000313" key="5">
    <source>
        <dbReference type="EMBL" id="MFC4102055.1"/>
    </source>
</evidence>
<organism evidence="5 6">
    <name type="scientific">Paenibacillus xanthanilyticus</name>
    <dbReference type="NCBI Taxonomy" id="1783531"/>
    <lineage>
        <taxon>Bacteria</taxon>
        <taxon>Bacillati</taxon>
        <taxon>Bacillota</taxon>
        <taxon>Bacilli</taxon>
        <taxon>Bacillales</taxon>
        <taxon>Paenibacillaceae</taxon>
        <taxon>Paenibacillus</taxon>
    </lineage>
</organism>
<accession>A0ABV8K7S7</accession>
<name>A0ABV8K7S7_9BACL</name>
<protein>
    <submittedName>
        <fullName evidence="5">BTAD domain-containing putative transcriptional regulator</fullName>
    </submittedName>
</protein>
<dbReference type="InterPro" id="IPR005158">
    <property type="entry name" value="BTAD"/>
</dbReference>
<dbReference type="InterPro" id="IPR011990">
    <property type="entry name" value="TPR-like_helical_dom_sf"/>
</dbReference>
<dbReference type="EMBL" id="JBHSAM010000029">
    <property type="protein sequence ID" value="MFC4102055.1"/>
    <property type="molecule type" value="Genomic_DNA"/>
</dbReference>
<keyword evidence="6" id="KW-1185">Reference proteome</keyword>
<gene>
    <name evidence="5" type="ORF">ACFOZ8_20590</name>
</gene>
<dbReference type="Gene3D" id="1.10.10.10">
    <property type="entry name" value="Winged helix-like DNA-binding domain superfamily/Winged helix DNA-binding domain"/>
    <property type="match status" value="1"/>
</dbReference>
<evidence type="ECO:0000256" key="2">
    <source>
        <dbReference type="ARBA" id="ARBA00023163"/>
    </source>
</evidence>
<dbReference type="InterPro" id="IPR016032">
    <property type="entry name" value="Sig_transdc_resp-reg_C-effctor"/>
</dbReference>
<dbReference type="SMART" id="SM01043">
    <property type="entry name" value="BTAD"/>
    <property type="match status" value="1"/>
</dbReference>
<evidence type="ECO:0000313" key="6">
    <source>
        <dbReference type="Proteomes" id="UP001595715"/>
    </source>
</evidence>
<sequence length="601" mass="68255">MTIERGEPTMEYNGKLSQNADAWTDSVLSLERAILDGRRVSADMLAVIPAAIRNSSPLLLQAECEEGLLQGRLGDAKRLIESALRAFAAQANEQAMLTLMGMLGLLYQQVGDRSDSTPVIDFLRTEWAHSGQACSGFVPWALARALAGGGLGEQGGLTAPEELFQAAAYRFREEGKPLWAAIVMLERLLYDPQRDALADPEWRLLLQWLGRSLDDTSLGEALKETLNAGGKPKDETIELLPARYVYLVNAICFGRANRRPPRSLDDDIEVQFYAAAAELRRGLQRGDDSRARELFQAVEGYAALVSSPEIKRRLIELEELRIQSIREEAAESARTQPDAEEQQKLAEQEPPSVPADRRWRVQLIDGLRFSAADGQVAEPVWKRRKAGELLVYLLLQPAYKANREQVLERVFGEGESAKQSNQLYVTLHDLRHTLREMGMSDPVYVKRGVIGLDEQIIEHVDAEAYMTLSRVGDQLWNDDREAACRLYEEALPLYGQLATELPNVEWLERTREQMLDRQTNMLKRLAIYYTELRDEVKAEQALSEWIGLRPKQEEAYEAMIRHCLAKGHRAEAIGWYKRLERMYEEEFGSEPLEETRRLLWN</sequence>
<dbReference type="Pfam" id="PF03704">
    <property type="entry name" value="BTAD"/>
    <property type="match status" value="1"/>
</dbReference>
<keyword evidence="2" id="KW-0804">Transcription</keyword>
<dbReference type="RefSeq" id="WP_377720684.1">
    <property type="nucleotide sequence ID" value="NZ_JBHSAM010000029.1"/>
</dbReference>
<dbReference type="Gene3D" id="1.25.40.10">
    <property type="entry name" value="Tetratricopeptide repeat domain"/>
    <property type="match status" value="1"/>
</dbReference>
<comment type="caution">
    <text evidence="5">The sequence shown here is derived from an EMBL/GenBank/DDBJ whole genome shotgun (WGS) entry which is preliminary data.</text>
</comment>
<keyword evidence="1" id="KW-0805">Transcription regulation</keyword>
<feature type="domain" description="Bacterial transcriptional activator" evidence="4">
    <location>
        <begin position="460"/>
        <end position="599"/>
    </location>
</feature>
<evidence type="ECO:0000256" key="3">
    <source>
        <dbReference type="SAM" id="MobiDB-lite"/>
    </source>
</evidence>